<keyword evidence="1" id="KW-0472">Membrane</keyword>
<protein>
    <submittedName>
        <fullName evidence="2">Uncharacterized protein</fullName>
    </submittedName>
</protein>
<dbReference type="OrthoDB" id="2382751at2759"/>
<proteinExistence type="predicted"/>
<gene>
    <name evidence="2" type="ORF">RCL2_001525600</name>
</gene>
<feature type="transmembrane region" description="Helical" evidence="1">
    <location>
        <begin position="94"/>
        <end position="116"/>
    </location>
</feature>
<dbReference type="AlphaFoldDB" id="A0A8H3QR12"/>
<reference evidence="2" key="1">
    <citation type="submission" date="2019-10" db="EMBL/GenBank/DDBJ databases">
        <title>Conservation and host-specific expression of non-tandemly repeated heterogenous ribosome RNA gene in arbuscular mycorrhizal fungi.</title>
        <authorList>
            <person name="Maeda T."/>
            <person name="Kobayashi Y."/>
            <person name="Nakagawa T."/>
            <person name="Ezawa T."/>
            <person name="Yamaguchi K."/>
            <person name="Bino T."/>
            <person name="Nishimoto Y."/>
            <person name="Shigenobu S."/>
            <person name="Kawaguchi M."/>
        </authorList>
    </citation>
    <scope>NUCLEOTIDE SEQUENCE</scope>
    <source>
        <strain evidence="2">HR1</strain>
    </source>
</reference>
<evidence type="ECO:0000313" key="3">
    <source>
        <dbReference type="Proteomes" id="UP000615446"/>
    </source>
</evidence>
<keyword evidence="1" id="KW-1133">Transmembrane helix</keyword>
<sequence length="119" mass="13815">MSTTLNSEQKMIYENIGELHGMYKKLNSKQMMIYESFSENTTKVSYLFGILEERKKWEFLTSLCGFLVGLTLTINFTTATYISDKNMIETSLLILMFVVYGVRISRLISKLIVLVMDRD</sequence>
<keyword evidence="1" id="KW-0812">Transmembrane</keyword>
<accession>A0A8H3QR12</accession>
<dbReference type="Proteomes" id="UP000615446">
    <property type="component" value="Unassembled WGS sequence"/>
</dbReference>
<feature type="transmembrane region" description="Helical" evidence="1">
    <location>
        <begin position="59"/>
        <end position="82"/>
    </location>
</feature>
<comment type="caution">
    <text evidence="2">The sequence shown here is derived from an EMBL/GenBank/DDBJ whole genome shotgun (WGS) entry which is preliminary data.</text>
</comment>
<evidence type="ECO:0000256" key="1">
    <source>
        <dbReference type="SAM" id="Phobius"/>
    </source>
</evidence>
<evidence type="ECO:0000313" key="2">
    <source>
        <dbReference type="EMBL" id="GES88297.1"/>
    </source>
</evidence>
<dbReference type="EMBL" id="BLAL01000178">
    <property type="protein sequence ID" value="GES88297.1"/>
    <property type="molecule type" value="Genomic_DNA"/>
</dbReference>
<name>A0A8H3QR12_9GLOM</name>
<organism evidence="2 3">
    <name type="scientific">Rhizophagus clarus</name>
    <dbReference type="NCBI Taxonomy" id="94130"/>
    <lineage>
        <taxon>Eukaryota</taxon>
        <taxon>Fungi</taxon>
        <taxon>Fungi incertae sedis</taxon>
        <taxon>Mucoromycota</taxon>
        <taxon>Glomeromycotina</taxon>
        <taxon>Glomeromycetes</taxon>
        <taxon>Glomerales</taxon>
        <taxon>Glomeraceae</taxon>
        <taxon>Rhizophagus</taxon>
    </lineage>
</organism>